<evidence type="ECO:0000256" key="4">
    <source>
        <dbReference type="ARBA" id="ARBA00022679"/>
    </source>
</evidence>
<dbReference type="NCBIfam" id="TIGR02152">
    <property type="entry name" value="D_ribokin_bact"/>
    <property type="match status" value="1"/>
</dbReference>
<evidence type="ECO:0000256" key="3">
    <source>
        <dbReference type="ARBA" id="ARBA00016943"/>
    </source>
</evidence>
<dbReference type="Gene3D" id="3.40.1190.20">
    <property type="match status" value="1"/>
</dbReference>
<dbReference type="GO" id="GO:0005737">
    <property type="term" value="C:cytoplasm"/>
    <property type="evidence" value="ECO:0007669"/>
    <property type="project" value="UniProtKB-SubCell"/>
</dbReference>
<dbReference type="Pfam" id="PF00294">
    <property type="entry name" value="PfkB"/>
    <property type="match status" value="1"/>
</dbReference>
<keyword evidence="6 12" id="KW-0547">Nucleotide-binding</keyword>
<proteinExistence type="inferred from homology"/>
<feature type="binding site" evidence="12">
    <location>
        <begin position="41"/>
        <end position="45"/>
    </location>
    <ligand>
        <name>substrate</name>
    </ligand>
</feature>
<evidence type="ECO:0000256" key="11">
    <source>
        <dbReference type="ARBA" id="ARBA00023277"/>
    </source>
</evidence>
<dbReference type="GO" id="GO:0005524">
    <property type="term" value="F:ATP binding"/>
    <property type="evidence" value="ECO:0007669"/>
    <property type="project" value="UniProtKB-UniRule"/>
</dbReference>
<feature type="binding site" evidence="12">
    <location>
        <position position="253"/>
    </location>
    <ligand>
        <name>K(+)</name>
        <dbReference type="ChEBI" id="CHEBI:29103"/>
    </ligand>
</feature>
<evidence type="ECO:0000256" key="9">
    <source>
        <dbReference type="ARBA" id="ARBA00022842"/>
    </source>
</evidence>
<dbReference type="GO" id="GO:0004747">
    <property type="term" value="F:ribokinase activity"/>
    <property type="evidence" value="ECO:0007669"/>
    <property type="project" value="UniProtKB-UniRule"/>
</dbReference>
<evidence type="ECO:0000256" key="8">
    <source>
        <dbReference type="ARBA" id="ARBA00022840"/>
    </source>
</evidence>
<dbReference type="EC" id="2.7.1.15" evidence="2 12"/>
<feature type="binding site" evidence="12">
    <location>
        <position position="257"/>
    </location>
    <ligand>
        <name>substrate</name>
    </ligand>
</feature>
<dbReference type="GO" id="GO:0046872">
    <property type="term" value="F:metal ion binding"/>
    <property type="evidence" value="ECO:0007669"/>
    <property type="project" value="UniProtKB-KW"/>
</dbReference>
<dbReference type="EMBL" id="VIBQ01000017">
    <property type="protein sequence ID" value="KAB8360887.1"/>
    <property type="molecule type" value="Genomic_DNA"/>
</dbReference>
<dbReference type="InterPro" id="IPR011877">
    <property type="entry name" value="Ribokinase"/>
</dbReference>
<feature type="binding site" evidence="12">
    <location>
        <position position="283"/>
    </location>
    <ligand>
        <name>ATP</name>
        <dbReference type="ChEBI" id="CHEBI:30616"/>
    </ligand>
</feature>
<keyword evidence="9 12" id="KW-0460">Magnesium</keyword>
<keyword evidence="12" id="KW-0539">Nucleus</keyword>
<keyword evidence="4 12" id="KW-0808">Transferase</keyword>
<evidence type="ECO:0000256" key="5">
    <source>
        <dbReference type="ARBA" id="ARBA00022723"/>
    </source>
</evidence>
<dbReference type="PANTHER" id="PTHR10584:SF166">
    <property type="entry name" value="RIBOKINASE"/>
    <property type="match status" value="1"/>
</dbReference>
<sequence>MAPRLIEVVGSLNIDLISVTDRVPGPGETIACKSSSTGFGGKGANQAVAAARLSKPNPDGPSVRMIGAVGKDQFGQDFLRHLDNEGIDRSAVAVKEGKNTGTATIIVETSGQNRILFSEGANGLVKPADMKLSSEDSIVVFQHEIPQHSVKQGLIMAIDAGKETILNPAPAFHLPDGAYKGLAHLILNESEAAYLAGVAEQDLMSSLETVADFFLSRGVKNVIITLGSQGVYYQNASAKGTIAARKVKVVDTTAAGDTFVGGYAVYIAEHGSDDIKPAIEFANRAASMAVQKEGAQSAVPYLKDVPTA</sequence>
<feature type="binding site" evidence="12">
    <location>
        <begin position="256"/>
        <end position="257"/>
    </location>
    <ligand>
        <name>ATP</name>
        <dbReference type="ChEBI" id="CHEBI:30616"/>
    </ligand>
</feature>
<comment type="similarity">
    <text evidence="12">Belongs to the carbohydrate kinase PfkB family. Ribokinase subfamily.</text>
</comment>
<feature type="binding site" evidence="12">
    <location>
        <begin position="225"/>
        <end position="230"/>
    </location>
    <ligand>
        <name>ATP</name>
        <dbReference type="ChEBI" id="CHEBI:30616"/>
    </ligand>
</feature>
<dbReference type="InterPro" id="IPR011611">
    <property type="entry name" value="PfkB_dom"/>
</dbReference>
<evidence type="ECO:0000256" key="12">
    <source>
        <dbReference type="HAMAP-Rule" id="MF_03215"/>
    </source>
</evidence>
<keyword evidence="15" id="KW-1185">Reference proteome</keyword>
<dbReference type="AlphaFoldDB" id="A0A5N6KZF6"/>
<dbReference type="PRINTS" id="PR00990">
    <property type="entry name" value="RIBOKINASE"/>
</dbReference>
<evidence type="ECO:0000313" key="14">
    <source>
        <dbReference type="EMBL" id="KAB8360887.1"/>
    </source>
</evidence>
<comment type="caution">
    <text evidence="12">Lacks conserved residue(s) required for the propagation of feature annotation.</text>
</comment>
<dbReference type="OrthoDB" id="415590at2759"/>
<organism evidence="14 15">
    <name type="scientific">Carpinus fangiana</name>
    <dbReference type="NCBI Taxonomy" id="176857"/>
    <lineage>
        <taxon>Eukaryota</taxon>
        <taxon>Viridiplantae</taxon>
        <taxon>Streptophyta</taxon>
        <taxon>Embryophyta</taxon>
        <taxon>Tracheophyta</taxon>
        <taxon>Spermatophyta</taxon>
        <taxon>Magnoliopsida</taxon>
        <taxon>eudicotyledons</taxon>
        <taxon>Gunneridae</taxon>
        <taxon>Pentapetalae</taxon>
        <taxon>rosids</taxon>
        <taxon>fabids</taxon>
        <taxon>Fagales</taxon>
        <taxon>Betulaceae</taxon>
        <taxon>Carpinus</taxon>
    </lineage>
</organism>
<comment type="function">
    <text evidence="12">Catalyzes the phosphorylation of ribose at O-5 in a reaction requiring ATP and magnesium. The resulting D-ribose-5-phosphate can then be used either for sythesis of nucleotides, histidine, and tryptophan, or as a component of the pentose phosphate pathway.</text>
</comment>
<feature type="binding site" evidence="12">
    <location>
        <position position="289"/>
    </location>
    <ligand>
        <name>K(+)</name>
        <dbReference type="ChEBI" id="CHEBI:29103"/>
    </ligand>
</feature>
<keyword evidence="7 12" id="KW-0418">Kinase</keyword>
<comment type="caution">
    <text evidence="14">The sequence shown here is derived from an EMBL/GenBank/DDBJ whole genome shotgun (WGS) entry which is preliminary data.</text>
</comment>
<dbReference type="GO" id="GO:0005634">
    <property type="term" value="C:nucleus"/>
    <property type="evidence" value="ECO:0007669"/>
    <property type="project" value="UniProtKB-SubCell"/>
</dbReference>
<feature type="binding site" evidence="12">
    <location>
        <position position="294"/>
    </location>
    <ligand>
        <name>K(+)</name>
        <dbReference type="ChEBI" id="CHEBI:29103"/>
    </ligand>
</feature>
<name>A0A5N6KZF6_9ROSI</name>
<gene>
    <name evidence="14" type="ORF">FH972_024620</name>
</gene>
<feature type="binding site" evidence="12">
    <location>
        <position position="292"/>
    </location>
    <ligand>
        <name>K(+)</name>
        <dbReference type="ChEBI" id="CHEBI:29103"/>
    </ligand>
</feature>
<comment type="pathway">
    <text evidence="12">Carbohydrate metabolism; D-ribose degradation; D-ribose 5-phosphate from beta-D-ribopyranose: step 2/2.</text>
</comment>
<dbReference type="Proteomes" id="UP000327013">
    <property type="component" value="Unassembled WGS sequence"/>
</dbReference>
<dbReference type="UniPathway" id="UPA00916">
    <property type="reaction ID" value="UER00889"/>
</dbReference>
<feature type="binding site" evidence="12">
    <location>
        <position position="251"/>
    </location>
    <ligand>
        <name>K(+)</name>
        <dbReference type="ChEBI" id="CHEBI:29103"/>
    </ligand>
</feature>
<feature type="active site" description="Proton acceptor" evidence="12">
    <location>
        <position position="257"/>
    </location>
</feature>
<dbReference type="GO" id="GO:0019303">
    <property type="term" value="P:D-ribose catabolic process"/>
    <property type="evidence" value="ECO:0007669"/>
    <property type="project" value="UniProtKB-UniRule"/>
</dbReference>
<dbReference type="HAMAP" id="MF_01987">
    <property type="entry name" value="Ribokinase"/>
    <property type="match status" value="1"/>
</dbReference>
<feature type="binding site" evidence="12">
    <location>
        <position position="144"/>
    </location>
    <ligand>
        <name>substrate</name>
    </ligand>
</feature>
<dbReference type="InterPro" id="IPR002173">
    <property type="entry name" value="Carboh/pur_kinase_PfkB_CS"/>
</dbReference>
<dbReference type="PANTHER" id="PTHR10584">
    <property type="entry name" value="SUGAR KINASE"/>
    <property type="match status" value="1"/>
</dbReference>
<keyword evidence="10 12" id="KW-0630">Potassium</keyword>
<evidence type="ECO:0000313" key="15">
    <source>
        <dbReference type="Proteomes" id="UP000327013"/>
    </source>
</evidence>
<feature type="binding site" evidence="12">
    <location>
        <begin position="13"/>
        <end position="15"/>
    </location>
    <ligand>
        <name>substrate</name>
    </ligand>
</feature>
<evidence type="ECO:0000256" key="6">
    <source>
        <dbReference type="ARBA" id="ARBA00022741"/>
    </source>
</evidence>
<evidence type="ECO:0000256" key="7">
    <source>
        <dbReference type="ARBA" id="ARBA00022777"/>
    </source>
</evidence>
<reference evidence="14 15" key="1">
    <citation type="submission" date="2019-06" db="EMBL/GenBank/DDBJ databases">
        <title>A chromosomal-level reference genome of Carpinus fangiana (Coryloideae, Betulaceae).</title>
        <authorList>
            <person name="Yang X."/>
            <person name="Wang Z."/>
            <person name="Zhang L."/>
            <person name="Hao G."/>
            <person name="Liu J."/>
            <person name="Yang Y."/>
        </authorList>
    </citation>
    <scope>NUCLEOTIDE SEQUENCE [LARGE SCALE GENOMIC DNA]</scope>
    <source>
        <strain evidence="14">Cfa_2016G</strain>
        <tissue evidence="14">Leaf</tissue>
    </source>
</reference>
<evidence type="ECO:0000259" key="13">
    <source>
        <dbReference type="Pfam" id="PF00294"/>
    </source>
</evidence>
<accession>A0A5N6KZF6</accession>
<dbReference type="SUPFAM" id="SSF53613">
    <property type="entry name" value="Ribokinase-like"/>
    <property type="match status" value="1"/>
</dbReference>
<comment type="subunit">
    <text evidence="12">Homodimer.</text>
</comment>
<keyword evidence="11 12" id="KW-0119">Carbohydrate metabolism</keyword>
<keyword evidence="12" id="KW-0963">Cytoplasm</keyword>
<keyword evidence="8 12" id="KW-0067">ATP-binding</keyword>
<comment type="cofactor">
    <cofactor evidence="12">
        <name>Mg(2+)</name>
        <dbReference type="ChEBI" id="CHEBI:18420"/>
    </cofactor>
    <text evidence="12">Requires a divalent cation, most likely magnesium in vivo, as an electrophilic catalyst to aid phosphoryl group transfer. It is the chelate of the metal and the nucleotide that is the actual substrate.</text>
</comment>
<dbReference type="InterPro" id="IPR002139">
    <property type="entry name" value="Ribo/fructo_kinase"/>
</dbReference>
<comment type="subcellular location">
    <subcellularLocation>
        <location evidence="12">Cytoplasm</location>
    </subcellularLocation>
    <subcellularLocation>
        <location evidence="12">Nucleus</location>
    </subcellularLocation>
</comment>
<comment type="similarity">
    <text evidence="1">Belongs to the carbohydrate kinase pfkB family.</text>
</comment>
<feature type="binding site" evidence="12">
    <location>
        <position position="188"/>
    </location>
    <ligand>
        <name>ATP</name>
        <dbReference type="ChEBI" id="CHEBI:30616"/>
    </ligand>
</feature>
<dbReference type="InterPro" id="IPR029056">
    <property type="entry name" value="Ribokinase-like"/>
</dbReference>
<keyword evidence="5 12" id="KW-0479">Metal-binding</keyword>
<dbReference type="PROSITE" id="PS00584">
    <property type="entry name" value="PFKB_KINASES_2"/>
    <property type="match status" value="1"/>
</dbReference>
<evidence type="ECO:0000256" key="10">
    <source>
        <dbReference type="ARBA" id="ARBA00022958"/>
    </source>
</evidence>
<protein>
    <recommendedName>
        <fullName evidence="3 12">Ribokinase</fullName>
        <shortName evidence="12">RK</shortName>
        <ecNumber evidence="2 12">2.7.1.15</ecNumber>
    </recommendedName>
</protein>
<dbReference type="CDD" id="cd01174">
    <property type="entry name" value="ribokinase"/>
    <property type="match status" value="1"/>
</dbReference>
<evidence type="ECO:0000256" key="2">
    <source>
        <dbReference type="ARBA" id="ARBA00012035"/>
    </source>
</evidence>
<evidence type="ECO:0000256" key="1">
    <source>
        <dbReference type="ARBA" id="ARBA00005380"/>
    </source>
</evidence>
<comment type="activity regulation">
    <text evidence="12">Activated by a monovalent cation that binds near, but not in, the active site. The most likely occupant of the site in vivo is potassium. Ion binding induces a conformational change that may alter substrate affinity.</text>
</comment>
<feature type="domain" description="Carbohydrate kinase PfkB" evidence="13">
    <location>
        <begin position="5"/>
        <end position="300"/>
    </location>
</feature>
<comment type="catalytic activity">
    <reaction evidence="12">
        <text>D-ribose + ATP = D-ribose 5-phosphate + ADP + H(+)</text>
        <dbReference type="Rhea" id="RHEA:13697"/>
        <dbReference type="ChEBI" id="CHEBI:15378"/>
        <dbReference type="ChEBI" id="CHEBI:30616"/>
        <dbReference type="ChEBI" id="CHEBI:47013"/>
        <dbReference type="ChEBI" id="CHEBI:78346"/>
        <dbReference type="ChEBI" id="CHEBI:456216"/>
        <dbReference type="EC" id="2.7.1.15"/>
    </reaction>
</comment>